<dbReference type="SUPFAM" id="SSF50249">
    <property type="entry name" value="Nucleic acid-binding proteins"/>
    <property type="match status" value="1"/>
</dbReference>
<dbReference type="EMBL" id="ACJX03000001">
    <property type="protein sequence ID" value="KRT35640.1"/>
    <property type="molecule type" value="Genomic_DNA"/>
</dbReference>
<keyword evidence="4" id="KW-1185">Reference proteome</keyword>
<dbReference type="GO" id="GO:0003735">
    <property type="term" value="F:structural constituent of ribosome"/>
    <property type="evidence" value="ECO:0007669"/>
    <property type="project" value="TreeGrafter"/>
</dbReference>
<dbReference type="GO" id="GO:0003729">
    <property type="term" value="F:mRNA binding"/>
    <property type="evidence" value="ECO:0007669"/>
    <property type="project" value="TreeGrafter"/>
</dbReference>
<dbReference type="PROSITE" id="PS50126">
    <property type="entry name" value="S1"/>
    <property type="match status" value="1"/>
</dbReference>
<dbReference type="InterPro" id="IPR050437">
    <property type="entry name" value="Ribos_protein_bS1-like"/>
</dbReference>
<dbReference type="eggNOG" id="COG1098">
    <property type="taxonomic scope" value="Bacteria"/>
</dbReference>
<reference evidence="4" key="1">
    <citation type="submission" date="2012-09" db="EMBL/GenBank/DDBJ databases">
        <authorList>
            <person name="Weinstock G."/>
            <person name="Sodergren E."/>
            <person name="Clifton S."/>
            <person name="Fulton L."/>
            <person name="Fulton B."/>
            <person name="Courtney L."/>
            <person name="Fronick C."/>
            <person name="Harrison M."/>
            <person name="Strong C."/>
            <person name="Farmer C."/>
            <person name="Delehaunty K."/>
            <person name="Markovic C."/>
            <person name="Hall O."/>
            <person name="Minx P."/>
            <person name="Tomlinson C."/>
            <person name="Mitreva M."/>
            <person name="Nelson J."/>
            <person name="Hou S."/>
            <person name="Wollam A."/>
            <person name="Pepin K.H."/>
            <person name="Johnson M."/>
            <person name="Bhonagiri V."/>
            <person name="Nash W.E."/>
            <person name="Suruliraj S."/>
            <person name="Warren W."/>
            <person name="Chinwalla A."/>
            <person name="Mardis E.R."/>
            <person name="Wilson R.K."/>
        </authorList>
    </citation>
    <scope>NUCLEOTIDE SEQUENCE [LARGE SCALE GENOMIC DNA]</scope>
    <source>
        <strain evidence="4">OS1</strain>
    </source>
</reference>
<sequence>MLITKNGGIVYQMSNEQEVITSAKVNEVVKCVVERITPYGAFVKIQNGQRGMIHISEISQGYVKKVEDVLSLGQEVEAKVIKIDERGRIDLSLKALGSAGERAELQAKTSHQHNEDDFEKKLTKFMKLSDEKISDLYQKIGDGKKSGRRKAGSKR</sequence>
<dbReference type="FunFam" id="2.40.50.140:FF:000103">
    <property type="entry name" value="protein RRP5 homolog"/>
    <property type="match status" value="1"/>
</dbReference>
<dbReference type="InterPro" id="IPR012340">
    <property type="entry name" value="NA-bd_OB-fold"/>
</dbReference>
<dbReference type="SMART" id="SM00316">
    <property type="entry name" value="S1"/>
    <property type="match status" value="1"/>
</dbReference>
<dbReference type="Gene3D" id="2.40.50.140">
    <property type="entry name" value="Nucleic acid-binding proteins"/>
    <property type="match status" value="1"/>
</dbReference>
<evidence type="ECO:0000256" key="1">
    <source>
        <dbReference type="ARBA" id="ARBA00025604"/>
    </source>
</evidence>
<dbReference type="Proteomes" id="UP000005273">
    <property type="component" value="Unassembled WGS sequence"/>
</dbReference>
<name>A0A0T5XBA9_9BACT</name>
<evidence type="ECO:0000259" key="2">
    <source>
        <dbReference type="PROSITE" id="PS50126"/>
    </source>
</evidence>
<comment type="function">
    <text evidence="1">Binds mRNA; thus facilitating recognition of the initiation point. It is needed to translate mRNA with a short Shine-Dalgarno (SD) purine-rich sequence.</text>
</comment>
<dbReference type="InterPro" id="IPR003029">
    <property type="entry name" value="S1_domain"/>
</dbReference>
<gene>
    <name evidence="3" type="ORF">HMPREF1705_02880</name>
</gene>
<evidence type="ECO:0000313" key="3">
    <source>
        <dbReference type="EMBL" id="KRT35640.1"/>
    </source>
</evidence>
<evidence type="ECO:0000313" key="4">
    <source>
        <dbReference type="Proteomes" id="UP000005273"/>
    </source>
</evidence>
<organism evidence="3 4">
    <name type="scientific">Acetomicrobium hydrogeniformans ATCC BAA-1850</name>
    <dbReference type="NCBI Taxonomy" id="592015"/>
    <lineage>
        <taxon>Bacteria</taxon>
        <taxon>Thermotogati</taxon>
        <taxon>Synergistota</taxon>
        <taxon>Synergistia</taxon>
        <taxon>Synergistales</taxon>
        <taxon>Acetomicrobiaceae</taxon>
        <taxon>Acetomicrobium</taxon>
    </lineage>
</organism>
<proteinExistence type="predicted"/>
<dbReference type="STRING" id="592015.HMPREF1705_02880"/>
<comment type="caution">
    <text evidence="3">The sequence shown here is derived from an EMBL/GenBank/DDBJ whole genome shotgun (WGS) entry which is preliminary data.</text>
</comment>
<dbReference type="AlphaFoldDB" id="A0A0T5XBA9"/>
<protein>
    <submittedName>
        <fullName evidence="3">S1 RNA binding domain protein</fullName>
    </submittedName>
</protein>
<dbReference type="PANTHER" id="PTHR10724">
    <property type="entry name" value="30S RIBOSOMAL PROTEIN S1"/>
    <property type="match status" value="1"/>
</dbReference>
<feature type="domain" description="S1 motif" evidence="2">
    <location>
        <begin position="26"/>
        <end position="94"/>
    </location>
</feature>
<dbReference type="Pfam" id="PF00575">
    <property type="entry name" value="S1"/>
    <property type="match status" value="1"/>
</dbReference>
<accession>A0A0T5XBA9</accession>
<dbReference type="GO" id="GO:0006412">
    <property type="term" value="P:translation"/>
    <property type="evidence" value="ECO:0007669"/>
    <property type="project" value="TreeGrafter"/>
</dbReference>